<comment type="caution">
    <text evidence="1">The sequence shown here is derived from an EMBL/GenBank/DDBJ whole genome shotgun (WGS) entry which is preliminary data.</text>
</comment>
<dbReference type="Proteomes" id="UP000282106">
    <property type="component" value="Unassembled WGS sequence"/>
</dbReference>
<dbReference type="RefSeq" id="WP_123210761.1">
    <property type="nucleotide sequence ID" value="NZ_RJVO01000002.1"/>
</dbReference>
<reference evidence="1 2" key="1">
    <citation type="submission" date="2018-10" db="EMBL/GenBank/DDBJ databases">
        <authorList>
            <person name="Chen W.-M."/>
        </authorList>
    </citation>
    <scope>NUCLEOTIDE SEQUENCE [LARGE SCALE GENOMIC DNA]</scope>
    <source>
        <strain evidence="1 2">THS-13</strain>
    </source>
</reference>
<evidence type="ECO:0000313" key="2">
    <source>
        <dbReference type="Proteomes" id="UP000282106"/>
    </source>
</evidence>
<gene>
    <name evidence="1" type="ORF">ED208_04845</name>
</gene>
<accession>A0A3N0VG34</accession>
<keyword evidence="2" id="KW-1185">Reference proteome</keyword>
<dbReference type="EMBL" id="RJVO01000002">
    <property type="protein sequence ID" value="ROH91717.1"/>
    <property type="molecule type" value="Genomic_DNA"/>
</dbReference>
<evidence type="ECO:0008006" key="3">
    <source>
        <dbReference type="Google" id="ProtNLM"/>
    </source>
</evidence>
<organism evidence="1 2">
    <name type="scientific">Stagnimonas aquatica</name>
    <dbReference type="NCBI Taxonomy" id="2689987"/>
    <lineage>
        <taxon>Bacteria</taxon>
        <taxon>Pseudomonadati</taxon>
        <taxon>Pseudomonadota</taxon>
        <taxon>Gammaproteobacteria</taxon>
        <taxon>Nevskiales</taxon>
        <taxon>Nevskiaceae</taxon>
        <taxon>Stagnimonas</taxon>
    </lineage>
</organism>
<protein>
    <recommendedName>
        <fullName evidence="3">DUF2946 domain-containing protein</fullName>
    </recommendedName>
</protein>
<sequence length="138" mass="15108">MLPRSRQRLVVVWLSVLALLAQLVLPMAHASVWAQRNGDPLLYGFCGALSPNLLRRLRESAPPELLKQLGGDDAKLGKLACDFCGMAHAAHLAGAGRLPGLDSPPPPSDWRWRPRAQVAGWRVTDQTRARGPPQHSRV</sequence>
<dbReference type="InParanoid" id="A0A3N0VG34"/>
<name>A0A3N0VG34_9GAMM</name>
<proteinExistence type="predicted"/>
<dbReference type="AlphaFoldDB" id="A0A3N0VG34"/>
<evidence type="ECO:0000313" key="1">
    <source>
        <dbReference type="EMBL" id="ROH91717.1"/>
    </source>
</evidence>